<protein>
    <submittedName>
        <fullName evidence="2">Uncharacterized protein</fullName>
    </submittedName>
</protein>
<gene>
    <name evidence="2" type="ORF">OC846_001126</name>
</gene>
<keyword evidence="3" id="KW-1185">Reference proteome</keyword>
<dbReference type="AlphaFoldDB" id="A0AAN6GWH9"/>
<sequence length="148" mass="15598">MHFSTIFVLTFAVIASASFGAAVETPNTGVCSLFADHGLHNLDLIGCPASSEARVVDPVKQAALCEALFHGGMENLEQHGCQTEIMKRGSRDCSTKKICSSSSNSLLSIFGWFCNGGGFDSRSTKACNSAACGMLHNTGVDLTLWGCN</sequence>
<evidence type="ECO:0000313" key="3">
    <source>
        <dbReference type="Proteomes" id="UP001176517"/>
    </source>
</evidence>
<evidence type="ECO:0000313" key="2">
    <source>
        <dbReference type="EMBL" id="KAK0556429.1"/>
    </source>
</evidence>
<feature type="chain" id="PRO_5042912407" evidence="1">
    <location>
        <begin position="21"/>
        <end position="148"/>
    </location>
</feature>
<evidence type="ECO:0000256" key="1">
    <source>
        <dbReference type="SAM" id="SignalP"/>
    </source>
</evidence>
<dbReference type="EMBL" id="JAPDMZ010000015">
    <property type="protein sequence ID" value="KAK0556429.1"/>
    <property type="molecule type" value="Genomic_DNA"/>
</dbReference>
<proteinExistence type="predicted"/>
<keyword evidence="1" id="KW-0732">Signal</keyword>
<feature type="signal peptide" evidence="1">
    <location>
        <begin position="1"/>
        <end position="20"/>
    </location>
</feature>
<reference evidence="2" key="1">
    <citation type="journal article" date="2023" name="PhytoFront">
        <title>Draft Genome Resources of Seven Strains of Tilletia horrida, Causal Agent of Kernel Smut of Rice.</title>
        <authorList>
            <person name="Khanal S."/>
            <person name="Antony Babu S."/>
            <person name="Zhou X.G."/>
        </authorList>
    </citation>
    <scope>NUCLEOTIDE SEQUENCE</scope>
    <source>
        <strain evidence="2">TX6</strain>
    </source>
</reference>
<dbReference type="Proteomes" id="UP001176517">
    <property type="component" value="Unassembled WGS sequence"/>
</dbReference>
<accession>A0AAN6GWH9</accession>
<name>A0AAN6GWH9_9BASI</name>
<organism evidence="2 3">
    <name type="scientific">Tilletia horrida</name>
    <dbReference type="NCBI Taxonomy" id="155126"/>
    <lineage>
        <taxon>Eukaryota</taxon>
        <taxon>Fungi</taxon>
        <taxon>Dikarya</taxon>
        <taxon>Basidiomycota</taxon>
        <taxon>Ustilaginomycotina</taxon>
        <taxon>Exobasidiomycetes</taxon>
        <taxon>Tilletiales</taxon>
        <taxon>Tilletiaceae</taxon>
        <taxon>Tilletia</taxon>
    </lineage>
</organism>
<comment type="caution">
    <text evidence="2">The sequence shown here is derived from an EMBL/GenBank/DDBJ whole genome shotgun (WGS) entry which is preliminary data.</text>
</comment>